<sequence>MATEPRESYSCHDQRLKVVLLIAPVVSSFLGGNLRWRGAGWRDGY</sequence>
<organism evidence="1 2">
    <name type="scientific">Portunus trituberculatus</name>
    <name type="common">Swimming crab</name>
    <name type="synonym">Neptunus trituberculatus</name>
    <dbReference type="NCBI Taxonomy" id="210409"/>
    <lineage>
        <taxon>Eukaryota</taxon>
        <taxon>Metazoa</taxon>
        <taxon>Ecdysozoa</taxon>
        <taxon>Arthropoda</taxon>
        <taxon>Crustacea</taxon>
        <taxon>Multicrustacea</taxon>
        <taxon>Malacostraca</taxon>
        <taxon>Eumalacostraca</taxon>
        <taxon>Eucarida</taxon>
        <taxon>Decapoda</taxon>
        <taxon>Pleocyemata</taxon>
        <taxon>Brachyura</taxon>
        <taxon>Eubrachyura</taxon>
        <taxon>Portunoidea</taxon>
        <taxon>Portunidae</taxon>
        <taxon>Portuninae</taxon>
        <taxon>Portunus</taxon>
    </lineage>
</organism>
<dbReference type="EMBL" id="VSRR010121221">
    <property type="protein sequence ID" value="MPD00071.1"/>
    <property type="molecule type" value="Genomic_DNA"/>
</dbReference>
<dbReference type="Proteomes" id="UP000324222">
    <property type="component" value="Unassembled WGS sequence"/>
</dbReference>
<accession>A0A5B7JT82</accession>
<protein>
    <submittedName>
        <fullName evidence="1">Uncharacterized protein</fullName>
    </submittedName>
</protein>
<keyword evidence="2" id="KW-1185">Reference proteome</keyword>
<comment type="caution">
    <text evidence="1">The sequence shown here is derived from an EMBL/GenBank/DDBJ whole genome shotgun (WGS) entry which is preliminary data.</text>
</comment>
<gene>
    <name evidence="1" type="ORF">E2C01_095519</name>
</gene>
<evidence type="ECO:0000313" key="1">
    <source>
        <dbReference type="EMBL" id="MPD00071.1"/>
    </source>
</evidence>
<dbReference type="AlphaFoldDB" id="A0A5B7JT82"/>
<proteinExistence type="predicted"/>
<name>A0A5B7JT82_PORTR</name>
<reference evidence="1 2" key="1">
    <citation type="submission" date="2019-05" db="EMBL/GenBank/DDBJ databases">
        <title>Another draft genome of Portunus trituberculatus and its Hox gene families provides insights of decapod evolution.</title>
        <authorList>
            <person name="Jeong J.-H."/>
            <person name="Song I."/>
            <person name="Kim S."/>
            <person name="Choi T."/>
            <person name="Kim D."/>
            <person name="Ryu S."/>
            <person name="Kim W."/>
        </authorList>
    </citation>
    <scope>NUCLEOTIDE SEQUENCE [LARGE SCALE GENOMIC DNA]</scope>
    <source>
        <tissue evidence="1">Muscle</tissue>
    </source>
</reference>
<evidence type="ECO:0000313" key="2">
    <source>
        <dbReference type="Proteomes" id="UP000324222"/>
    </source>
</evidence>